<reference evidence="2" key="1">
    <citation type="submission" date="2023-07" db="EMBL/GenBank/DDBJ databases">
        <title>30 novel species of actinomycetes from the DSMZ collection.</title>
        <authorList>
            <person name="Nouioui I."/>
        </authorList>
    </citation>
    <scope>NUCLEOTIDE SEQUENCE [LARGE SCALE GENOMIC DNA]</scope>
    <source>
        <strain evidence="2">DSM 41640</strain>
    </source>
</reference>
<keyword evidence="2" id="KW-1185">Reference proteome</keyword>
<dbReference type="RefSeq" id="WP_311718155.1">
    <property type="nucleotide sequence ID" value="NZ_JAVREZ010000015.1"/>
</dbReference>
<accession>A0ABU2VIG5</accession>
<evidence type="ECO:0000313" key="1">
    <source>
        <dbReference type="EMBL" id="MDT0485378.1"/>
    </source>
</evidence>
<sequence length="147" mass="15798">MTQESAARPAGVAGPTRSIEALVMTFMAGSVLLPVLQGMAGKVGEDLYGWVRRILPGKRAEAAEEQLMSDGQIALVDRARRMIFELPADLSGREAAAILNLRLPTADDAWLLVKKDYARHVWVIETVDSPPAASVDAAPDDSPTTDE</sequence>
<name>A0ABU2VIG5_9ACTN</name>
<proteinExistence type="predicted"/>
<comment type="caution">
    <text evidence="1">The sequence shown here is derived from an EMBL/GenBank/DDBJ whole genome shotgun (WGS) entry which is preliminary data.</text>
</comment>
<dbReference type="Proteomes" id="UP001183824">
    <property type="component" value="Unassembled WGS sequence"/>
</dbReference>
<gene>
    <name evidence="1" type="ORF">RNB18_35320</name>
</gene>
<dbReference type="EMBL" id="JAVREZ010000015">
    <property type="protein sequence ID" value="MDT0485378.1"/>
    <property type="molecule type" value="Genomic_DNA"/>
</dbReference>
<evidence type="ECO:0000313" key="2">
    <source>
        <dbReference type="Proteomes" id="UP001183824"/>
    </source>
</evidence>
<protein>
    <submittedName>
        <fullName evidence="1">Uncharacterized protein</fullName>
    </submittedName>
</protein>
<organism evidence="1 2">
    <name type="scientific">Streptomyces doebereineriae</name>
    <dbReference type="NCBI Taxonomy" id="3075528"/>
    <lineage>
        <taxon>Bacteria</taxon>
        <taxon>Bacillati</taxon>
        <taxon>Actinomycetota</taxon>
        <taxon>Actinomycetes</taxon>
        <taxon>Kitasatosporales</taxon>
        <taxon>Streptomycetaceae</taxon>
        <taxon>Streptomyces</taxon>
    </lineage>
</organism>